<protein>
    <submittedName>
        <fullName evidence="2">Uncharacterized protein</fullName>
    </submittedName>
</protein>
<sequence>MSTRVINDYTPKVSAGEPYRSPGLFCANVVDSGSPPIDGTYFWPLGNGSELWVNAPGATCPTRWAVRLTYGINTVAPDQYVYTDSGASVDRSAIGTPNSLYSFRPGFDDSLQKLMMVADSQVIDTTHCVPVMRSNPVSCRRGGNLEFGTNTLVAISDEGACFANNTMVVDIQTEPAMSKGLCTGSEVGQSTAVIGASGSYAAWLALAIGDEDNFNAIHESSQPGKPSAEYVVTCDYDVRNAYAFYEVTLSTQATLNGTTLRLVAAQGDNRCERPPSYGADLSGLLAEVAASSWQLLNENAGNDGWFDTLAQFAWHNVERKKRTMFAFNNSRNGLEDVLGLTAALVGAYMNSSLVPVPAKAIVANMRIGSGRAWAIAFVAPPLFTAIAIAVLLWKLSNGAESRLVEDLIVAPSGTEGQSRYVLVDREPRM</sequence>
<dbReference type="VEuPathDB" id="FungiDB:HMPREF1541_10910"/>
<accession>W2S604</accession>
<keyword evidence="1" id="KW-0812">Transmembrane</keyword>
<dbReference type="HOGENOM" id="CLU_645641_0_0_1"/>
<dbReference type="eggNOG" id="ENOG502SP3C">
    <property type="taxonomic scope" value="Eukaryota"/>
</dbReference>
<dbReference type="Proteomes" id="UP000030752">
    <property type="component" value="Unassembled WGS sequence"/>
</dbReference>
<dbReference type="GeneID" id="19978249"/>
<reference evidence="2 3" key="1">
    <citation type="submission" date="2013-03" db="EMBL/GenBank/DDBJ databases">
        <title>The Genome Sequence of Phialophora europaea CBS 101466.</title>
        <authorList>
            <consortium name="The Broad Institute Genomics Platform"/>
            <person name="Cuomo C."/>
            <person name="de Hoog S."/>
            <person name="Gorbushina A."/>
            <person name="Walker B."/>
            <person name="Young S.K."/>
            <person name="Zeng Q."/>
            <person name="Gargeya S."/>
            <person name="Fitzgerald M."/>
            <person name="Haas B."/>
            <person name="Abouelleil A."/>
            <person name="Allen A.W."/>
            <person name="Alvarado L."/>
            <person name="Arachchi H.M."/>
            <person name="Berlin A.M."/>
            <person name="Chapman S.B."/>
            <person name="Gainer-Dewar J."/>
            <person name="Goldberg J."/>
            <person name="Griggs A."/>
            <person name="Gujja S."/>
            <person name="Hansen M."/>
            <person name="Howarth C."/>
            <person name="Imamovic A."/>
            <person name="Ireland A."/>
            <person name="Larimer J."/>
            <person name="McCowan C."/>
            <person name="Murphy C."/>
            <person name="Pearson M."/>
            <person name="Poon T.W."/>
            <person name="Priest M."/>
            <person name="Roberts A."/>
            <person name="Saif S."/>
            <person name="Shea T."/>
            <person name="Sisk P."/>
            <person name="Sykes S."/>
            <person name="Wortman J."/>
            <person name="Nusbaum C."/>
            <person name="Birren B."/>
        </authorList>
    </citation>
    <scope>NUCLEOTIDE SEQUENCE [LARGE SCALE GENOMIC DNA]</scope>
    <source>
        <strain evidence="2 3">CBS 101466</strain>
    </source>
</reference>
<dbReference type="RefSeq" id="XP_008713801.1">
    <property type="nucleotide sequence ID" value="XM_008715579.1"/>
</dbReference>
<name>W2S604_CYPE1</name>
<keyword evidence="1" id="KW-0472">Membrane</keyword>
<dbReference type="OrthoDB" id="5400196at2759"/>
<keyword evidence="1" id="KW-1133">Transmembrane helix</keyword>
<gene>
    <name evidence="2" type="ORF">HMPREF1541_10910</name>
</gene>
<evidence type="ECO:0000256" key="1">
    <source>
        <dbReference type="SAM" id="Phobius"/>
    </source>
</evidence>
<evidence type="ECO:0000313" key="3">
    <source>
        <dbReference type="Proteomes" id="UP000030752"/>
    </source>
</evidence>
<dbReference type="EMBL" id="KB822716">
    <property type="protein sequence ID" value="ETN44045.1"/>
    <property type="molecule type" value="Genomic_DNA"/>
</dbReference>
<dbReference type="InParanoid" id="W2S604"/>
<dbReference type="AlphaFoldDB" id="W2S604"/>
<proteinExistence type="predicted"/>
<feature type="transmembrane region" description="Helical" evidence="1">
    <location>
        <begin position="372"/>
        <end position="393"/>
    </location>
</feature>
<keyword evidence="3" id="KW-1185">Reference proteome</keyword>
<evidence type="ECO:0000313" key="2">
    <source>
        <dbReference type="EMBL" id="ETN44045.1"/>
    </source>
</evidence>
<organism evidence="2 3">
    <name type="scientific">Cyphellophora europaea (strain CBS 101466)</name>
    <name type="common">Phialophora europaea</name>
    <dbReference type="NCBI Taxonomy" id="1220924"/>
    <lineage>
        <taxon>Eukaryota</taxon>
        <taxon>Fungi</taxon>
        <taxon>Dikarya</taxon>
        <taxon>Ascomycota</taxon>
        <taxon>Pezizomycotina</taxon>
        <taxon>Eurotiomycetes</taxon>
        <taxon>Chaetothyriomycetidae</taxon>
        <taxon>Chaetothyriales</taxon>
        <taxon>Cyphellophoraceae</taxon>
        <taxon>Cyphellophora</taxon>
    </lineage>
</organism>